<dbReference type="InterPro" id="IPR004688">
    <property type="entry name" value="Ni/Co_transpt"/>
</dbReference>
<comment type="caution">
    <text evidence="9">The sequence shown here is derived from an EMBL/GenBank/DDBJ whole genome shotgun (WGS) entry which is preliminary data.</text>
</comment>
<name>A0A166FMQ2_SECCO</name>
<evidence type="ECO:0000256" key="2">
    <source>
        <dbReference type="ARBA" id="ARBA00010892"/>
    </source>
</evidence>
<dbReference type="Pfam" id="PF03824">
    <property type="entry name" value="NicO"/>
    <property type="match status" value="1"/>
</dbReference>
<evidence type="ECO:0000256" key="6">
    <source>
        <dbReference type="ARBA" id="ARBA00022989"/>
    </source>
</evidence>
<evidence type="ECO:0000256" key="1">
    <source>
        <dbReference type="ARBA" id="ARBA00004127"/>
    </source>
</evidence>
<gene>
    <name evidence="9" type="ORF">TY91_16495</name>
</gene>
<dbReference type="PANTHER" id="PTHR31611">
    <property type="entry name" value="HIGH-AFFINITY NICKEL TRANSPORT PROTEIN NIC1"/>
    <property type="match status" value="1"/>
</dbReference>
<feature type="transmembrane region" description="Helical" evidence="8">
    <location>
        <begin position="73"/>
        <end position="96"/>
    </location>
</feature>
<evidence type="ECO:0000256" key="5">
    <source>
        <dbReference type="ARBA" id="ARBA00022692"/>
    </source>
</evidence>
<feature type="transmembrane region" description="Helical" evidence="8">
    <location>
        <begin position="116"/>
        <end position="137"/>
    </location>
</feature>
<evidence type="ECO:0000313" key="10">
    <source>
        <dbReference type="Proteomes" id="UP000076480"/>
    </source>
</evidence>
<dbReference type="GO" id="GO:0015099">
    <property type="term" value="F:nickel cation transmembrane transporter activity"/>
    <property type="evidence" value="ECO:0007669"/>
    <property type="project" value="UniProtKB-UniRule"/>
</dbReference>
<dbReference type="PANTHER" id="PTHR31611:SF0">
    <property type="entry name" value="HIGH-AFFINITY NICKEL TRANSPORT PROTEIN NIC1"/>
    <property type="match status" value="1"/>
</dbReference>
<evidence type="ECO:0000256" key="4">
    <source>
        <dbReference type="ARBA" id="ARBA00022596"/>
    </source>
</evidence>
<organism evidence="9 10">
    <name type="scientific">Secundilactobacillus collinoides</name>
    <name type="common">Lactobacillus collinoides</name>
    <dbReference type="NCBI Taxonomy" id="33960"/>
    <lineage>
        <taxon>Bacteria</taxon>
        <taxon>Bacillati</taxon>
        <taxon>Bacillota</taxon>
        <taxon>Bacilli</taxon>
        <taxon>Lactobacillales</taxon>
        <taxon>Lactobacillaceae</taxon>
        <taxon>Secundilactobacillus</taxon>
    </lineage>
</organism>
<proteinExistence type="inferred from homology"/>
<keyword evidence="10" id="KW-1185">Reference proteome</keyword>
<keyword evidence="3 8" id="KW-0813">Transport</keyword>
<keyword evidence="7 8" id="KW-0472">Membrane</keyword>
<dbReference type="GO" id="GO:0005886">
    <property type="term" value="C:plasma membrane"/>
    <property type="evidence" value="ECO:0007669"/>
    <property type="project" value="UniProtKB-SubCell"/>
</dbReference>
<feature type="transmembrane region" description="Helical" evidence="8">
    <location>
        <begin position="241"/>
        <end position="267"/>
    </location>
</feature>
<keyword evidence="4" id="KW-0533">Nickel</keyword>
<feature type="transmembrane region" description="Helical" evidence="8">
    <location>
        <begin position="287"/>
        <end position="306"/>
    </location>
</feature>
<dbReference type="EMBL" id="JYDC01000124">
    <property type="protein sequence ID" value="KZL35604.1"/>
    <property type="molecule type" value="Genomic_DNA"/>
</dbReference>
<accession>A0A166FMQ2</accession>
<evidence type="ECO:0000256" key="3">
    <source>
        <dbReference type="ARBA" id="ARBA00022448"/>
    </source>
</evidence>
<evidence type="ECO:0000313" key="9">
    <source>
        <dbReference type="EMBL" id="KZL35604.1"/>
    </source>
</evidence>
<reference evidence="9 10" key="1">
    <citation type="submission" date="2015-02" db="EMBL/GenBank/DDBJ databases">
        <title>Draft genome sequence of Lactobacillus collinoides CUPV2371 isolated from a natural cider, the first genome sequence of a strain of this species.</title>
        <authorList>
            <person name="Puertas A.I."/>
            <person name="Spano G."/>
            <person name="Capozzi V."/>
            <person name="Lamontanara A."/>
            <person name="Orru L."/>
            <person name="Duenas M.T."/>
        </authorList>
    </citation>
    <scope>NUCLEOTIDE SEQUENCE [LARGE SCALE GENOMIC DNA]</scope>
    <source>
        <strain evidence="9 10">237</strain>
    </source>
</reference>
<protein>
    <recommendedName>
        <fullName evidence="8">Nickel/cobalt efflux system</fullName>
    </recommendedName>
</protein>
<evidence type="ECO:0000256" key="7">
    <source>
        <dbReference type="ARBA" id="ARBA00023136"/>
    </source>
</evidence>
<comment type="subcellular location">
    <subcellularLocation>
        <location evidence="8">Cell membrane</location>
        <topology evidence="8">Multi-pass membrane protein</topology>
    </subcellularLocation>
    <subcellularLocation>
        <location evidence="1">Endomembrane system</location>
        <topology evidence="1">Multi-pass membrane protein</topology>
    </subcellularLocation>
</comment>
<sequence length="317" mass="35502">MRKQSVFGYYLVIVGLHLLGLSLIVFTHSTTLLGTGLLAYTLGLRHAFDADHISAIDNTVRKLTQEHRRAKAVGFYFSLGHSTIVFVMATLVIFSVSWLNQHLSNFQSFGSVLGTGISGTFLLLIAGINGIMLFKLIHQPTDNHSVWGPMFSLFKSRFALITREWQLYPVGLLFGLGFDTASEISLLAMTAQSTQQHLSSLTLIAFPILFTAGMNLMDTTDSVMMSSAYRWAFGTPLRKRYYNITVTLISVIIALFIGSFELLKLIAQAFKFKNGVWHFIEVLQINWLGFGLVFLLGVVWCGCFIWQKLHSLTNELN</sequence>
<keyword evidence="5 8" id="KW-0812">Transmembrane</keyword>
<comment type="similarity">
    <text evidence="2 8">Belongs to the NiCoT transporter (TC 2.A.52) family.</text>
</comment>
<feature type="transmembrane region" description="Helical" evidence="8">
    <location>
        <begin position="198"/>
        <end position="220"/>
    </location>
</feature>
<keyword evidence="6 8" id="KW-1133">Transmembrane helix</keyword>
<feature type="transmembrane region" description="Helical" evidence="8">
    <location>
        <begin position="6"/>
        <end position="26"/>
    </location>
</feature>
<dbReference type="Proteomes" id="UP000076480">
    <property type="component" value="Unassembled WGS sequence"/>
</dbReference>
<dbReference type="GO" id="GO:0012505">
    <property type="term" value="C:endomembrane system"/>
    <property type="evidence" value="ECO:0007669"/>
    <property type="project" value="UniProtKB-SubCell"/>
</dbReference>
<dbReference type="AlphaFoldDB" id="A0A166FMQ2"/>
<dbReference type="PATRIC" id="fig|33960.6.peg.517"/>
<dbReference type="InterPro" id="IPR011541">
    <property type="entry name" value="Ni/Co_transpt_high_affinity"/>
</dbReference>
<evidence type="ECO:0000256" key="8">
    <source>
        <dbReference type="RuleBase" id="RU362101"/>
    </source>
</evidence>